<feature type="domain" description="Anaphase-promoting complex subunit 4 long" evidence="7">
    <location>
        <begin position="250"/>
        <end position="446"/>
    </location>
</feature>
<dbReference type="InterPro" id="IPR024789">
    <property type="entry name" value="APC4"/>
</dbReference>
<evidence type="ECO:0000313" key="8">
    <source>
        <dbReference type="EMBL" id="KAK4518358.1"/>
    </source>
</evidence>
<dbReference type="AlphaFoldDB" id="A0AAN7DJU4"/>
<evidence type="ECO:0000256" key="5">
    <source>
        <dbReference type="ARBA" id="ARBA00023306"/>
    </source>
</evidence>
<dbReference type="SUPFAM" id="SSF50978">
    <property type="entry name" value="WD40 repeat-like"/>
    <property type="match status" value="1"/>
</dbReference>
<sequence>MMTEEEEEAGASFSFSEEKLLVDDVKLISWCPTTDLVLLVSPTNTLSLYRSGITVTRVWSIQHQVESNINVVTWKPNGKEFVLGCENGAVYKVDITYHTPVITPCWTPTHSDNLPILSLVWINYEFKKKQMDIDGFDINAFDLEEALPTLSEEPPEEPLSRMPMSKPKKIRLPVKPLKQSETQSLLFAGDAKGQIQVILNGIYPIGSVALVDPYVKIQLDALEISAAQNIASLQIITKPRSNSPEFVSYTLDTQILDDRKEEIHSISQVQTQLNYLLQYTKSTLDVVKRHHDAYSGFTKAIVRQAANYITNHNEDTSAMPEVELFATLATGNVTESLQEFFTEYLTSQRIKQWESNVKHGYHNSLVIICEHILPACERIQMQLCKLLGYSLWTQRYGDFLKSEAVENCIDKARKLVSETFDYSKALGSLIKSFEAFSKWIAIVSQKIYDPDSVEFEHQSILCEDPELVADFLEKNFVDDALDVYFSQEAKNLTFLLSQLSDICTEMLKRPSEIVSTKMQVVSTNKVRLNGVSIQAQPRQKLISYTAMEDGHQIIYYAMLQTKPEAQLMILKRKFDNSLLKYVAYNLDGDITDFEFFDDKEIGVLTQIDKGTTVLRAISLTHANFQTLSHSKLSSSDMPSMRSQQLDRMIQVKLGCNGAPRRRILSVVASNGLLKVYFMDKSEDQDDSSEEEEEEQA</sequence>
<dbReference type="Pfam" id="PF12896">
    <property type="entry name" value="ANAPC4"/>
    <property type="match status" value="1"/>
</dbReference>
<evidence type="ECO:0000256" key="2">
    <source>
        <dbReference type="ARBA" id="ARBA00022618"/>
    </source>
</evidence>
<dbReference type="InterPro" id="IPR024790">
    <property type="entry name" value="APC4_long_dom"/>
</dbReference>
<dbReference type="GeneID" id="89945413"/>
<keyword evidence="5" id="KW-0131">Cell cycle</keyword>
<dbReference type="GO" id="GO:0070979">
    <property type="term" value="P:protein K11-linked ubiquitination"/>
    <property type="evidence" value="ECO:0007669"/>
    <property type="project" value="TreeGrafter"/>
</dbReference>
<dbReference type="PANTHER" id="PTHR13260">
    <property type="entry name" value="ANAPHASE PROMOTING COMPLEX SUBUNIT 4 APC4"/>
    <property type="match status" value="1"/>
</dbReference>
<keyword evidence="4" id="KW-0833">Ubl conjugation pathway</keyword>
<dbReference type="EMBL" id="JASEJX010000013">
    <property type="protein sequence ID" value="KAK4518358.1"/>
    <property type="molecule type" value="Genomic_DNA"/>
</dbReference>
<dbReference type="Proteomes" id="UP001304243">
    <property type="component" value="Unassembled WGS sequence"/>
</dbReference>
<organism evidence="8 9">
    <name type="scientific">Mucor velutinosus</name>
    <dbReference type="NCBI Taxonomy" id="708070"/>
    <lineage>
        <taxon>Eukaryota</taxon>
        <taxon>Fungi</taxon>
        <taxon>Fungi incertae sedis</taxon>
        <taxon>Mucoromycota</taxon>
        <taxon>Mucoromycotina</taxon>
        <taxon>Mucoromycetes</taxon>
        <taxon>Mucorales</taxon>
        <taxon>Mucorineae</taxon>
        <taxon>Mucoraceae</taxon>
        <taxon>Mucor</taxon>
    </lineage>
</organism>
<reference evidence="8 9" key="1">
    <citation type="submission" date="2022-11" db="EMBL/GenBank/DDBJ databases">
        <title>Mucor velutinosus strain NIH1002 WGS.</title>
        <authorList>
            <person name="Subramanian P."/>
            <person name="Mullikin J.C."/>
            <person name="Segre J.A."/>
            <person name="Zelazny A.M."/>
        </authorList>
    </citation>
    <scope>NUCLEOTIDE SEQUENCE [LARGE SCALE GENOMIC DNA]</scope>
    <source>
        <strain evidence="8 9">NIH1002</strain>
    </source>
</reference>
<proteinExistence type="predicted"/>
<evidence type="ECO:0000313" key="9">
    <source>
        <dbReference type="Proteomes" id="UP001304243"/>
    </source>
</evidence>
<keyword evidence="9" id="KW-1185">Reference proteome</keyword>
<name>A0AAN7DJU4_9FUNG</name>
<evidence type="ECO:0000259" key="6">
    <source>
        <dbReference type="Pfam" id="PF12894"/>
    </source>
</evidence>
<dbReference type="GO" id="GO:0005680">
    <property type="term" value="C:anaphase-promoting complex"/>
    <property type="evidence" value="ECO:0007669"/>
    <property type="project" value="InterPro"/>
</dbReference>
<keyword evidence="3" id="KW-0498">Mitosis</keyword>
<evidence type="ECO:0000256" key="3">
    <source>
        <dbReference type="ARBA" id="ARBA00022776"/>
    </source>
</evidence>
<accession>A0AAN7DJU4</accession>
<dbReference type="Pfam" id="PF12894">
    <property type="entry name" value="ANAPC4_WD40"/>
    <property type="match status" value="1"/>
</dbReference>
<comment type="caution">
    <text evidence="8">The sequence shown here is derived from an EMBL/GenBank/DDBJ whole genome shotgun (WGS) entry which is preliminary data.</text>
</comment>
<dbReference type="GO" id="GO:0034399">
    <property type="term" value="C:nuclear periphery"/>
    <property type="evidence" value="ECO:0007669"/>
    <property type="project" value="TreeGrafter"/>
</dbReference>
<feature type="domain" description="Anaphase-promoting complex subunit 4-like WD40" evidence="6">
    <location>
        <begin position="29"/>
        <end position="101"/>
    </location>
</feature>
<evidence type="ECO:0000256" key="4">
    <source>
        <dbReference type="ARBA" id="ARBA00022786"/>
    </source>
</evidence>
<dbReference type="RefSeq" id="XP_064685024.1">
    <property type="nucleotide sequence ID" value="XM_064821104.1"/>
</dbReference>
<protein>
    <recommendedName>
        <fullName evidence="1">Anaphase-promoting complex subunit 4</fullName>
    </recommendedName>
</protein>
<dbReference type="InterPro" id="IPR024977">
    <property type="entry name" value="Apc4-like_WD40_dom"/>
</dbReference>
<evidence type="ECO:0000259" key="7">
    <source>
        <dbReference type="Pfam" id="PF12896"/>
    </source>
</evidence>
<gene>
    <name evidence="8" type="ORF">ATC70_001711</name>
</gene>
<dbReference type="GO" id="GO:0051301">
    <property type="term" value="P:cell division"/>
    <property type="evidence" value="ECO:0007669"/>
    <property type="project" value="UniProtKB-KW"/>
</dbReference>
<dbReference type="InterPro" id="IPR036322">
    <property type="entry name" value="WD40_repeat_dom_sf"/>
</dbReference>
<dbReference type="PANTHER" id="PTHR13260:SF0">
    <property type="entry name" value="ANAPHASE-PROMOTING COMPLEX SUBUNIT 4"/>
    <property type="match status" value="1"/>
</dbReference>
<evidence type="ECO:0000256" key="1">
    <source>
        <dbReference type="ARBA" id="ARBA00016067"/>
    </source>
</evidence>
<dbReference type="GO" id="GO:0031145">
    <property type="term" value="P:anaphase-promoting complex-dependent catabolic process"/>
    <property type="evidence" value="ECO:0007669"/>
    <property type="project" value="InterPro"/>
</dbReference>
<keyword evidence="2" id="KW-0132">Cell division</keyword>